<reference evidence="1" key="1">
    <citation type="journal article" date="2016" name="Int. J. Syst. Evol. Microbiol.">
        <title>Pseudoxanthomonas helianthi sp. nov., isolated from roots of Jerusalem artichoke (Helianthus tuberosus).</title>
        <authorList>
            <person name="Kittiwongwattana C."/>
            <person name="Thawai C."/>
        </authorList>
    </citation>
    <scope>NUCLEOTIDE SEQUENCE</scope>
    <source>
        <strain evidence="1">110414</strain>
    </source>
</reference>
<dbReference type="Pfam" id="PF14026">
    <property type="entry name" value="SCO4226-like"/>
    <property type="match status" value="1"/>
</dbReference>
<reference evidence="1" key="2">
    <citation type="submission" date="2021-03" db="EMBL/GenBank/DDBJ databases">
        <authorList>
            <person name="Cao W."/>
        </authorList>
    </citation>
    <scope>NUCLEOTIDE SEQUENCE</scope>
    <source>
        <strain evidence="1">110414</strain>
    </source>
</reference>
<dbReference type="InterPro" id="IPR042557">
    <property type="entry name" value="SCO4226"/>
</dbReference>
<dbReference type="AlphaFoldDB" id="A0A940X3Q0"/>
<protein>
    <submittedName>
        <fullName evidence="1">DUF4242 domain-containing protein</fullName>
    </submittedName>
</protein>
<organism evidence="1 2">
    <name type="scientific">Pseudoxanthomonas helianthi</name>
    <dbReference type="NCBI Taxonomy" id="1453541"/>
    <lineage>
        <taxon>Bacteria</taxon>
        <taxon>Pseudomonadati</taxon>
        <taxon>Pseudomonadota</taxon>
        <taxon>Gammaproteobacteria</taxon>
        <taxon>Lysobacterales</taxon>
        <taxon>Lysobacteraceae</taxon>
        <taxon>Pseudoxanthomonas</taxon>
    </lineage>
</organism>
<accession>A0A940X3Q0</accession>
<dbReference type="InterPro" id="IPR025336">
    <property type="entry name" value="SCO4226-like"/>
</dbReference>
<dbReference type="Gene3D" id="3.30.70.3090">
    <property type="entry name" value="ORF SCO4226, nickel-binding ferredoxin-like monomer"/>
    <property type="match status" value="1"/>
</dbReference>
<evidence type="ECO:0000313" key="2">
    <source>
        <dbReference type="Proteomes" id="UP000673447"/>
    </source>
</evidence>
<comment type="caution">
    <text evidence="1">The sequence shown here is derived from an EMBL/GenBank/DDBJ whole genome shotgun (WGS) entry which is preliminary data.</text>
</comment>
<keyword evidence="2" id="KW-1185">Reference proteome</keyword>
<sequence length="90" mass="10028">MPRFIIEREFPTGLQIPCDRNGASSCLGVVDANATEGVTWVHSYVSDDKKKTFCVYDGPSPEAIRRAAGLTSLPVNQITEVRVLDPYFYF</sequence>
<dbReference type="RefSeq" id="WP_210536489.1">
    <property type="nucleotide sequence ID" value="NZ_JAGKTC010000002.1"/>
</dbReference>
<name>A0A940X3Q0_9GAMM</name>
<gene>
    <name evidence="1" type="ORF">J5837_09350</name>
</gene>
<evidence type="ECO:0000313" key="1">
    <source>
        <dbReference type="EMBL" id="MBP3984622.1"/>
    </source>
</evidence>
<dbReference type="EMBL" id="JAGKTC010000002">
    <property type="protein sequence ID" value="MBP3984622.1"/>
    <property type="molecule type" value="Genomic_DNA"/>
</dbReference>
<dbReference type="Proteomes" id="UP000673447">
    <property type="component" value="Unassembled WGS sequence"/>
</dbReference>
<proteinExistence type="predicted"/>